<dbReference type="EMBL" id="JAPDRQ010000142">
    <property type="protein sequence ID" value="KAJ9653746.1"/>
    <property type="molecule type" value="Genomic_DNA"/>
</dbReference>
<sequence length="103" mass="10305">MPDDSQDIVHGVGKTSDEAPLSTAKKTAAMPDLSEVNDRTLSAGSTGVTHGTGSGKGGHEPRGRDENKGIGSAPGGPHGKEDLAGGETSTFKERAPPDAAGRA</sequence>
<name>A0ACC3A128_9EURO</name>
<organism evidence="1 2">
    <name type="scientific">Neophaeococcomyces mojaviensis</name>
    <dbReference type="NCBI Taxonomy" id="3383035"/>
    <lineage>
        <taxon>Eukaryota</taxon>
        <taxon>Fungi</taxon>
        <taxon>Dikarya</taxon>
        <taxon>Ascomycota</taxon>
        <taxon>Pezizomycotina</taxon>
        <taxon>Eurotiomycetes</taxon>
        <taxon>Chaetothyriomycetidae</taxon>
        <taxon>Chaetothyriales</taxon>
        <taxon>Chaetothyriales incertae sedis</taxon>
        <taxon>Neophaeococcomyces</taxon>
    </lineage>
</organism>
<comment type="caution">
    <text evidence="1">The sequence shown here is derived from an EMBL/GenBank/DDBJ whole genome shotgun (WGS) entry which is preliminary data.</text>
</comment>
<protein>
    <submittedName>
        <fullName evidence="1">Uncharacterized protein</fullName>
    </submittedName>
</protein>
<evidence type="ECO:0000313" key="1">
    <source>
        <dbReference type="EMBL" id="KAJ9653746.1"/>
    </source>
</evidence>
<accession>A0ACC3A128</accession>
<dbReference type="Proteomes" id="UP001172386">
    <property type="component" value="Unassembled WGS sequence"/>
</dbReference>
<gene>
    <name evidence="1" type="ORF">H2198_007093</name>
</gene>
<evidence type="ECO:0000313" key="2">
    <source>
        <dbReference type="Proteomes" id="UP001172386"/>
    </source>
</evidence>
<proteinExistence type="predicted"/>
<keyword evidence="2" id="KW-1185">Reference proteome</keyword>
<reference evidence="1" key="1">
    <citation type="submission" date="2022-10" db="EMBL/GenBank/DDBJ databases">
        <title>Culturing micro-colonial fungi from biological soil crusts in the Mojave desert and describing Neophaeococcomyces mojavensis, and introducing the new genera and species Taxawa tesnikishii.</title>
        <authorList>
            <person name="Kurbessoian T."/>
            <person name="Stajich J.E."/>
        </authorList>
    </citation>
    <scope>NUCLEOTIDE SEQUENCE</scope>
    <source>
        <strain evidence="1">JES_112</strain>
    </source>
</reference>